<dbReference type="InterPro" id="IPR009057">
    <property type="entry name" value="Homeodomain-like_sf"/>
</dbReference>
<dbReference type="InterPro" id="IPR001584">
    <property type="entry name" value="Integrase_cat-core"/>
</dbReference>
<dbReference type="PANTHER" id="PTHR46889">
    <property type="entry name" value="TRANSPOSASE INSF FOR INSERTION SEQUENCE IS3B-RELATED"/>
    <property type="match status" value="1"/>
</dbReference>
<dbReference type="Gene3D" id="3.30.420.10">
    <property type="entry name" value="Ribonuclease H-like superfamily/Ribonuclease H"/>
    <property type="match status" value="1"/>
</dbReference>
<feature type="domain" description="Integrase catalytic" evidence="3">
    <location>
        <begin position="230"/>
        <end position="395"/>
    </location>
</feature>
<organism evidence="4 5">
    <name type="scientific">Sorangium cellulosum</name>
    <name type="common">Polyangium cellulosum</name>
    <dbReference type="NCBI Taxonomy" id="56"/>
    <lineage>
        <taxon>Bacteria</taxon>
        <taxon>Pseudomonadati</taxon>
        <taxon>Myxococcota</taxon>
        <taxon>Polyangia</taxon>
        <taxon>Polyangiales</taxon>
        <taxon>Polyangiaceae</taxon>
        <taxon>Sorangium</taxon>
    </lineage>
</organism>
<feature type="compositionally biased region" description="Basic residues" evidence="2">
    <location>
        <begin position="1"/>
        <end position="12"/>
    </location>
</feature>
<dbReference type="Pfam" id="PF13333">
    <property type="entry name" value="rve_2"/>
    <property type="match status" value="1"/>
</dbReference>
<evidence type="ECO:0000259" key="3">
    <source>
        <dbReference type="PROSITE" id="PS50994"/>
    </source>
</evidence>
<evidence type="ECO:0000256" key="1">
    <source>
        <dbReference type="SAM" id="Coils"/>
    </source>
</evidence>
<evidence type="ECO:0000313" key="5">
    <source>
        <dbReference type="Proteomes" id="UP000238348"/>
    </source>
</evidence>
<dbReference type="InterPro" id="IPR048020">
    <property type="entry name" value="Transpos_IS3"/>
</dbReference>
<feature type="region of interest" description="Disordered" evidence="2">
    <location>
        <begin position="1"/>
        <end position="24"/>
    </location>
</feature>
<dbReference type="NCBIfam" id="NF033516">
    <property type="entry name" value="transpos_IS3"/>
    <property type="match status" value="1"/>
</dbReference>
<dbReference type="PANTHER" id="PTHR46889:SF4">
    <property type="entry name" value="TRANSPOSASE INSO FOR INSERTION SEQUENCE ELEMENT IS911B-RELATED"/>
    <property type="match status" value="1"/>
</dbReference>
<dbReference type="InterPro" id="IPR002514">
    <property type="entry name" value="Transposase_8"/>
</dbReference>
<dbReference type="SUPFAM" id="SSF46689">
    <property type="entry name" value="Homeodomain-like"/>
    <property type="match status" value="1"/>
</dbReference>
<dbReference type="InterPro" id="IPR036397">
    <property type="entry name" value="RNaseH_sf"/>
</dbReference>
<dbReference type="GO" id="GO:0004803">
    <property type="term" value="F:transposase activity"/>
    <property type="evidence" value="ECO:0007669"/>
    <property type="project" value="InterPro"/>
</dbReference>
<accession>A0A2L0F9A6</accession>
<dbReference type="Gene3D" id="1.10.10.60">
    <property type="entry name" value="Homeodomain-like"/>
    <property type="match status" value="1"/>
</dbReference>
<feature type="region of interest" description="Disordered" evidence="2">
    <location>
        <begin position="159"/>
        <end position="220"/>
    </location>
</feature>
<sequence length="401" mass="44638">MVLPRFRGHPRRHQEAGMGRRKRREFKAEAVRLARAGDRSIGQVAKDLDLTETVLRDWIKRADTDAGHGPPGALTTREREELQRVRRDVKRLEMEREILKKRRPSSRRKTSEVRVHRRGEGALPGAGLVRGAAGLAQRLLRVGQALGAGARQGRCATWRADQGRAPKEPGQIRQPARPCGAASSRHSRRQEAGRTADASTKARGTQEAALPPHHRLAAQGPDRAERYRAAVRCPSTHQVWVTDVTYIPTGQGWLYLAVILDLFSRRVVGWAASAINERALALAALAFALAARRPAPGLVHHSDRGSPYASDDYRLVLGSHGLIPSMSRAGDCWDNAVAESFFARLKAELVEHERYPTRAAAFASIGDYIDNFYNLKRRHSRLAYMSRIEFELKTYVTALAA</sequence>
<evidence type="ECO:0000313" key="4">
    <source>
        <dbReference type="EMBL" id="AUX48097.1"/>
    </source>
</evidence>
<dbReference type="AlphaFoldDB" id="A0A2L0F9A6"/>
<dbReference type="Proteomes" id="UP000238348">
    <property type="component" value="Chromosome"/>
</dbReference>
<dbReference type="GO" id="GO:0006313">
    <property type="term" value="P:DNA transposition"/>
    <property type="evidence" value="ECO:0007669"/>
    <property type="project" value="InterPro"/>
</dbReference>
<dbReference type="SUPFAM" id="SSF53098">
    <property type="entry name" value="Ribonuclease H-like"/>
    <property type="match status" value="1"/>
</dbReference>
<dbReference type="InterPro" id="IPR012337">
    <property type="entry name" value="RNaseH-like_sf"/>
</dbReference>
<dbReference type="PROSITE" id="PS50994">
    <property type="entry name" value="INTEGRASE"/>
    <property type="match status" value="1"/>
</dbReference>
<gene>
    <name evidence="4" type="ORF">SOCE26_096270</name>
</gene>
<dbReference type="Pfam" id="PF00665">
    <property type="entry name" value="rve"/>
    <property type="match status" value="1"/>
</dbReference>
<feature type="coiled-coil region" evidence="1">
    <location>
        <begin position="75"/>
        <end position="102"/>
    </location>
</feature>
<reference evidence="4 5" key="1">
    <citation type="submission" date="2015-09" db="EMBL/GenBank/DDBJ databases">
        <title>Sorangium comparison.</title>
        <authorList>
            <person name="Zaburannyi N."/>
            <person name="Bunk B."/>
            <person name="Overmann J."/>
            <person name="Mueller R."/>
        </authorList>
    </citation>
    <scope>NUCLEOTIDE SEQUENCE [LARGE SCALE GENOMIC DNA]</scope>
    <source>
        <strain evidence="4 5">So ce26</strain>
    </source>
</reference>
<protein>
    <recommendedName>
        <fullName evidence="3">Integrase catalytic domain-containing protein</fullName>
    </recommendedName>
</protein>
<dbReference type="GO" id="GO:0015074">
    <property type="term" value="P:DNA integration"/>
    <property type="evidence" value="ECO:0007669"/>
    <property type="project" value="InterPro"/>
</dbReference>
<dbReference type="InterPro" id="IPR050900">
    <property type="entry name" value="Transposase_IS3/IS150/IS904"/>
</dbReference>
<proteinExistence type="predicted"/>
<dbReference type="GO" id="GO:0003677">
    <property type="term" value="F:DNA binding"/>
    <property type="evidence" value="ECO:0007669"/>
    <property type="project" value="InterPro"/>
</dbReference>
<keyword evidence="1" id="KW-0175">Coiled coil</keyword>
<name>A0A2L0F9A6_SORCE</name>
<dbReference type="EMBL" id="CP012673">
    <property type="protein sequence ID" value="AUX48097.1"/>
    <property type="molecule type" value="Genomic_DNA"/>
</dbReference>
<evidence type="ECO:0000256" key="2">
    <source>
        <dbReference type="SAM" id="MobiDB-lite"/>
    </source>
</evidence>
<dbReference type="Pfam" id="PF01527">
    <property type="entry name" value="HTH_Tnp_1"/>
    <property type="match status" value="1"/>
</dbReference>